<keyword evidence="1" id="KW-0812">Transmembrane</keyword>
<name>A0AAD3X2Y8_MICMQ</name>
<dbReference type="RefSeq" id="WP_055866925.1">
    <property type="nucleotide sequence ID" value="NZ_BAAAIN010000002.1"/>
</dbReference>
<evidence type="ECO:0000256" key="1">
    <source>
        <dbReference type="SAM" id="Phobius"/>
    </source>
</evidence>
<accession>A0AAD3X2Y8</accession>
<dbReference type="EMBL" id="WAAQ01000001">
    <property type="protein sequence ID" value="KAB1886107.1"/>
    <property type="molecule type" value="Genomic_DNA"/>
</dbReference>
<feature type="transmembrane region" description="Helical" evidence="1">
    <location>
        <begin position="6"/>
        <end position="29"/>
    </location>
</feature>
<keyword evidence="1" id="KW-0472">Membrane</keyword>
<dbReference type="Proteomes" id="UP000436027">
    <property type="component" value="Unassembled WGS sequence"/>
</dbReference>
<organism evidence="2 3">
    <name type="scientific">Microbacterium maritypicum</name>
    <name type="common">Microbacterium liquefaciens</name>
    <dbReference type="NCBI Taxonomy" id="33918"/>
    <lineage>
        <taxon>Bacteria</taxon>
        <taxon>Bacillati</taxon>
        <taxon>Actinomycetota</taxon>
        <taxon>Actinomycetes</taxon>
        <taxon>Micrococcales</taxon>
        <taxon>Microbacteriaceae</taxon>
        <taxon>Microbacterium</taxon>
    </lineage>
</organism>
<evidence type="ECO:0000313" key="2">
    <source>
        <dbReference type="EMBL" id="KAB1886107.1"/>
    </source>
</evidence>
<keyword evidence="1" id="KW-1133">Transmembrane helix</keyword>
<evidence type="ECO:0000313" key="3">
    <source>
        <dbReference type="Proteomes" id="UP000436027"/>
    </source>
</evidence>
<reference evidence="2 3" key="1">
    <citation type="submission" date="2019-09" db="EMBL/GenBank/DDBJ databases">
        <title>Whole genome sequencing of Microbacterium maritypicum.</title>
        <authorList>
            <person name="Lenchi N."/>
        </authorList>
    </citation>
    <scope>NUCLEOTIDE SEQUENCE [LARGE SCALE GENOMIC DNA]</scope>
    <source>
        <strain evidence="2 3">DSM 12512</strain>
    </source>
</reference>
<proteinExistence type="predicted"/>
<dbReference type="Gene3D" id="6.10.250.2700">
    <property type="match status" value="1"/>
</dbReference>
<protein>
    <submittedName>
        <fullName evidence="2">Uncharacterized protein</fullName>
    </submittedName>
</protein>
<dbReference type="AlphaFoldDB" id="A0AAD3X2Y8"/>
<sequence>MTEPQVWTLIGVFAAGMFGTITLISTMFLRTMQNGFDGVRTEMRNEFASVRTEFRNEFASVRTEMRSEFANVRTEIGAVHGRIDHLDRDVNAIYRHLFGIDRG</sequence>
<comment type="caution">
    <text evidence="2">The sequence shown here is derived from an EMBL/GenBank/DDBJ whole genome shotgun (WGS) entry which is preliminary data.</text>
</comment>
<gene>
    <name evidence="2" type="ORF">F6W70_01190</name>
</gene>